<dbReference type="SUPFAM" id="SSF54791">
    <property type="entry name" value="Eukaryotic type KH-domain (KH-domain type I)"/>
    <property type="match status" value="3"/>
</dbReference>
<dbReference type="AlphaFoldDB" id="A0A1R1YSL0"/>
<dbReference type="InterPro" id="IPR004087">
    <property type="entry name" value="KH_dom"/>
</dbReference>
<dbReference type="InterPro" id="IPR036612">
    <property type="entry name" value="KH_dom_type_1_sf"/>
</dbReference>
<name>A0A1R1YSL0_9FUNG</name>
<keyword evidence="1" id="KW-0677">Repeat</keyword>
<organism evidence="5 6">
    <name type="scientific">Smittium culicis</name>
    <dbReference type="NCBI Taxonomy" id="133412"/>
    <lineage>
        <taxon>Eukaryota</taxon>
        <taxon>Fungi</taxon>
        <taxon>Fungi incertae sedis</taxon>
        <taxon>Zoopagomycota</taxon>
        <taxon>Kickxellomycotina</taxon>
        <taxon>Harpellomycetes</taxon>
        <taxon>Harpellales</taxon>
        <taxon>Legeriomycetaceae</taxon>
        <taxon>Smittium</taxon>
    </lineage>
</organism>
<dbReference type="EMBL" id="LSSM01000148">
    <property type="protein sequence ID" value="OMJ29882.1"/>
    <property type="molecule type" value="Genomic_DNA"/>
</dbReference>
<evidence type="ECO:0000259" key="4">
    <source>
        <dbReference type="SMART" id="SM00322"/>
    </source>
</evidence>
<reference evidence="6" key="1">
    <citation type="submission" date="2017-01" db="EMBL/GenBank/DDBJ databases">
        <authorList>
            <person name="Wang Y."/>
            <person name="White M."/>
            <person name="Kvist S."/>
            <person name="Moncalvo J.-M."/>
        </authorList>
    </citation>
    <scope>NUCLEOTIDE SEQUENCE [LARGE SCALE GENOMIC DNA]</scope>
    <source>
        <strain evidence="6">ID-206-W2</strain>
    </source>
</reference>
<evidence type="ECO:0000313" key="5">
    <source>
        <dbReference type="EMBL" id="OMJ29882.1"/>
    </source>
</evidence>
<dbReference type="InterPro" id="IPR004088">
    <property type="entry name" value="KH_dom_type_1"/>
</dbReference>
<dbReference type="Pfam" id="PF00013">
    <property type="entry name" value="KH_1"/>
    <property type="match status" value="3"/>
</dbReference>
<comment type="caution">
    <text evidence="5">The sequence shown here is derived from an EMBL/GenBank/DDBJ whole genome shotgun (WGS) entry which is preliminary data.</text>
</comment>
<keyword evidence="6" id="KW-1185">Reference proteome</keyword>
<evidence type="ECO:0000313" key="6">
    <source>
        <dbReference type="Proteomes" id="UP000187429"/>
    </source>
</evidence>
<dbReference type="Gene3D" id="3.30.1370.10">
    <property type="entry name" value="K Homology domain, type 1"/>
    <property type="match status" value="3"/>
</dbReference>
<dbReference type="GO" id="GO:0003723">
    <property type="term" value="F:RNA binding"/>
    <property type="evidence" value="ECO:0007669"/>
    <property type="project" value="UniProtKB-UniRule"/>
</dbReference>
<feature type="compositionally biased region" description="Basic and acidic residues" evidence="3">
    <location>
        <begin position="512"/>
        <end position="523"/>
    </location>
</feature>
<dbReference type="PANTHER" id="PTHR10288">
    <property type="entry name" value="KH DOMAIN CONTAINING RNA BINDING PROTEIN"/>
    <property type="match status" value="1"/>
</dbReference>
<evidence type="ECO:0000256" key="2">
    <source>
        <dbReference type="PROSITE-ProRule" id="PRU00117"/>
    </source>
</evidence>
<feature type="domain" description="K Homology" evidence="4">
    <location>
        <begin position="420"/>
        <end position="492"/>
    </location>
</feature>
<feature type="domain" description="K Homology" evidence="4">
    <location>
        <begin position="191"/>
        <end position="262"/>
    </location>
</feature>
<dbReference type="OrthoDB" id="1937934at2759"/>
<gene>
    <name evidence="5" type="ORF">AYI69_g589</name>
</gene>
<protein>
    <submittedName>
        <fullName evidence="5">RNA-binding protein rnc1</fullName>
    </submittedName>
</protein>
<dbReference type="PROSITE" id="PS50084">
    <property type="entry name" value="KH_TYPE_1"/>
    <property type="match status" value="3"/>
</dbReference>
<dbReference type="Proteomes" id="UP000187429">
    <property type="component" value="Unassembled WGS sequence"/>
</dbReference>
<keyword evidence="2" id="KW-0694">RNA-binding</keyword>
<evidence type="ECO:0000256" key="1">
    <source>
        <dbReference type="ARBA" id="ARBA00022737"/>
    </source>
</evidence>
<dbReference type="CDD" id="cd22455">
    <property type="entry name" value="KH-I_Rnc1_rpt1"/>
    <property type="match status" value="1"/>
</dbReference>
<accession>A0A1R1YSL0</accession>
<proteinExistence type="predicted"/>
<dbReference type="SMART" id="SM00322">
    <property type="entry name" value="KH"/>
    <property type="match status" value="3"/>
</dbReference>
<sequence length="570" mass="61540">MNFDSHIDNFGASGESIAAIDGGKVSDNSMNEFNFGAFQKKSMFSVGNNDISSDIPFMNKNIGANVQGNLKSEKHYETRDDILTIRSLVSTREAGIIIGKGGKNVSELREVSKAKAGVSKVLPGVYERVMSISGTLEQVSSAFEFIAESLAGHHHHHNELNQVDGSYPANDEETENGQIEPVYPHHEFNHGLVVIRILISHTLMGTVIGKQGLKIKGIQELSNTKLIATKEMLPRSTERVIEIHGDSKGVKIAVAEIGKSLLEDSARGIGAVFYSPSLRKSSVSFNTMNAPSYPPGSAGGLGTFGGNSFYSHNESNGSGAKAAPYIPPGFSRQRSNTFSAGLLNKPNDFIASTLSKNAGNTSFPTPTADQNTSIYAGSGAISSDFRNNDRLKDVFNKAEMRIRSYSLSHNHVFSYVPGPGIKTQELIVPGDMVGCIIGKAGSRITEIRRLSKSRIAIEKAKEGDENADRLFTITGSPENNERALLLLYGQLEAEKSRRLANEQLASELEKLCSSDTTHGEETKVNLTQTQTQTNDTRAVDNETGANSTGSCSIENAETEIEEATVSKKQD</sequence>
<evidence type="ECO:0000256" key="3">
    <source>
        <dbReference type="SAM" id="MobiDB-lite"/>
    </source>
</evidence>
<feature type="compositionally biased region" description="Polar residues" evidence="3">
    <location>
        <begin position="543"/>
        <end position="552"/>
    </location>
</feature>
<feature type="region of interest" description="Disordered" evidence="3">
    <location>
        <begin position="512"/>
        <end position="570"/>
    </location>
</feature>
<feature type="domain" description="K Homology" evidence="4">
    <location>
        <begin position="81"/>
        <end position="151"/>
    </location>
</feature>